<keyword evidence="7" id="KW-1185">Reference proteome</keyword>
<keyword evidence="2" id="KW-0201">Cytochrome c-type biogenesis</keyword>
<evidence type="ECO:0000256" key="4">
    <source>
        <dbReference type="SAM" id="Phobius"/>
    </source>
</evidence>
<dbReference type="OrthoDB" id="9811352at2"/>
<accession>A0A368L252</accession>
<reference evidence="6 7" key="1">
    <citation type="journal article" date="2018" name="Int. J. Syst. Evol. Microbiol.">
        <title>Parvibium lacunae gen. nov., sp. nov., a new member of the family Alcaligenaceae isolated from a freshwater pond.</title>
        <authorList>
            <person name="Chen W.M."/>
            <person name="Xie P.B."/>
            <person name="Hsu M.Y."/>
            <person name="Sheu S.Y."/>
        </authorList>
    </citation>
    <scope>NUCLEOTIDE SEQUENCE [LARGE SCALE GENOMIC DNA]</scope>
    <source>
        <strain evidence="6 7">KMB9</strain>
    </source>
</reference>
<evidence type="ECO:0000313" key="7">
    <source>
        <dbReference type="Proteomes" id="UP000252357"/>
    </source>
</evidence>
<comment type="caution">
    <text evidence="6">The sequence shown here is derived from an EMBL/GenBank/DDBJ whole genome shotgun (WGS) entry which is preliminary data.</text>
</comment>
<feature type="transmembrane region" description="Helical" evidence="4">
    <location>
        <begin position="20"/>
        <end position="40"/>
    </location>
</feature>
<comment type="subcellular location">
    <subcellularLocation>
        <location evidence="1">Cell envelope</location>
    </subcellularLocation>
</comment>
<dbReference type="InterPro" id="IPR013740">
    <property type="entry name" value="Redoxin"/>
</dbReference>
<dbReference type="GO" id="GO:0030313">
    <property type="term" value="C:cell envelope"/>
    <property type="evidence" value="ECO:0007669"/>
    <property type="project" value="UniProtKB-SubCell"/>
</dbReference>
<dbReference type="PROSITE" id="PS00194">
    <property type="entry name" value="THIOREDOXIN_1"/>
    <property type="match status" value="1"/>
</dbReference>
<dbReference type="EMBL" id="QPGB01000003">
    <property type="protein sequence ID" value="RCS57583.1"/>
    <property type="molecule type" value="Genomic_DNA"/>
</dbReference>
<dbReference type="PROSITE" id="PS51352">
    <property type="entry name" value="THIOREDOXIN_2"/>
    <property type="match status" value="1"/>
</dbReference>
<keyword evidence="4" id="KW-0472">Membrane</keyword>
<dbReference type="Pfam" id="PF08534">
    <property type="entry name" value="Redoxin"/>
    <property type="match status" value="1"/>
</dbReference>
<evidence type="ECO:0000256" key="2">
    <source>
        <dbReference type="ARBA" id="ARBA00022748"/>
    </source>
</evidence>
<dbReference type="AlphaFoldDB" id="A0A368L252"/>
<dbReference type="CDD" id="cd02966">
    <property type="entry name" value="TlpA_like_family"/>
    <property type="match status" value="1"/>
</dbReference>
<organism evidence="6 7">
    <name type="scientific">Parvibium lacunae</name>
    <dbReference type="NCBI Taxonomy" id="1888893"/>
    <lineage>
        <taxon>Bacteria</taxon>
        <taxon>Pseudomonadati</taxon>
        <taxon>Pseudomonadota</taxon>
        <taxon>Betaproteobacteria</taxon>
        <taxon>Burkholderiales</taxon>
        <taxon>Alcaligenaceae</taxon>
        <taxon>Parvibium</taxon>
    </lineage>
</organism>
<evidence type="ECO:0000256" key="1">
    <source>
        <dbReference type="ARBA" id="ARBA00004196"/>
    </source>
</evidence>
<dbReference type="InterPro" id="IPR036249">
    <property type="entry name" value="Thioredoxin-like_sf"/>
</dbReference>
<dbReference type="Gene3D" id="3.40.30.10">
    <property type="entry name" value="Glutaredoxin"/>
    <property type="match status" value="1"/>
</dbReference>
<sequence>MPRELLNQGDKVKLRLWQGWIWVGCALGALILGAGGRFVYQRYGPTSPAVLAPVPTASTQAFFAASLPSLDGQPQSLAAYAGRWVIVNFWATWCPPCVAEMPELDQFYQQLDKNKVVLLGVAIDSPSNVRTFLTQTPVTYPILLGGLQGTELAASLGNQTGGLPFTALLNPRGEIVWRHTGRITLADLQQAVAPARGQ</sequence>
<dbReference type="GO" id="GO:0017004">
    <property type="term" value="P:cytochrome complex assembly"/>
    <property type="evidence" value="ECO:0007669"/>
    <property type="project" value="UniProtKB-KW"/>
</dbReference>
<dbReference type="PANTHER" id="PTHR42852:SF18">
    <property type="entry name" value="CHROMOSOME UNDETERMINED SCAFFOLD_47, WHOLE GENOME SHOTGUN SEQUENCE"/>
    <property type="match status" value="1"/>
</dbReference>
<evidence type="ECO:0000256" key="3">
    <source>
        <dbReference type="ARBA" id="ARBA00023284"/>
    </source>
</evidence>
<protein>
    <submittedName>
        <fullName evidence="6">TlpA family protein disulfide reductase</fullName>
    </submittedName>
</protein>
<gene>
    <name evidence="6" type="ORF">DU000_09090</name>
</gene>
<keyword evidence="4" id="KW-0812">Transmembrane</keyword>
<proteinExistence type="predicted"/>
<keyword evidence="3" id="KW-0676">Redox-active center</keyword>
<dbReference type="PANTHER" id="PTHR42852">
    <property type="entry name" value="THIOL:DISULFIDE INTERCHANGE PROTEIN DSBE"/>
    <property type="match status" value="1"/>
</dbReference>
<feature type="domain" description="Thioredoxin" evidence="5">
    <location>
        <begin position="56"/>
        <end position="197"/>
    </location>
</feature>
<dbReference type="InterPro" id="IPR017937">
    <property type="entry name" value="Thioredoxin_CS"/>
</dbReference>
<evidence type="ECO:0000313" key="6">
    <source>
        <dbReference type="EMBL" id="RCS57583.1"/>
    </source>
</evidence>
<dbReference type="SUPFAM" id="SSF52833">
    <property type="entry name" value="Thioredoxin-like"/>
    <property type="match status" value="1"/>
</dbReference>
<evidence type="ECO:0000259" key="5">
    <source>
        <dbReference type="PROSITE" id="PS51352"/>
    </source>
</evidence>
<keyword evidence="4" id="KW-1133">Transmembrane helix</keyword>
<dbReference type="InterPro" id="IPR013766">
    <property type="entry name" value="Thioredoxin_domain"/>
</dbReference>
<name>A0A368L252_9BURK</name>
<dbReference type="Proteomes" id="UP000252357">
    <property type="component" value="Unassembled WGS sequence"/>
</dbReference>
<dbReference type="GO" id="GO:0015036">
    <property type="term" value="F:disulfide oxidoreductase activity"/>
    <property type="evidence" value="ECO:0007669"/>
    <property type="project" value="UniProtKB-ARBA"/>
</dbReference>
<dbReference type="InterPro" id="IPR050553">
    <property type="entry name" value="Thioredoxin_ResA/DsbE_sf"/>
</dbReference>